<dbReference type="EMBL" id="FUKP01000006">
    <property type="protein sequence ID" value="SJN15912.1"/>
    <property type="molecule type" value="Genomic_DNA"/>
</dbReference>
<evidence type="ECO:0000256" key="1">
    <source>
        <dbReference type="SAM" id="MobiDB-lite"/>
    </source>
</evidence>
<gene>
    <name evidence="2" type="ORF">FM125_00555</name>
</gene>
<evidence type="ECO:0000313" key="2">
    <source>
        <dbReference type="EMBL" id="SJN15912.1"/>
    </source>
</evidence>
<feature type="region of interest" description="Disordered" evidence="1">
    <location>
        <begin position="1"/>
        <end position="28"/>
    </location>
</feature>
<protein>
    <submittedName>
        <fullName evidence="2">Uncharacterized protein</fullName>
    </submittedName>
</protein>
<dbReference type="Proteomes" id="UP000196230">
    <property type="component" value="Unassembled WGS sequence"/>
</dbReference>
<accession>A0A1R4I7U4</accession>
<proteinExistence type="predicted"/>
<reference evidence="2 3" key="1">
    <citation type="submission" date="2017-02" db="EMBL/GenBank/DDBJ databases">
        <authorList>
            <person name="Peterson S.W."/>
        </authorList>
    </citation>
    <scope>NUCLEOTIDE SEQUENCE [LARGE SCALE GENOMIC DNA]</scope>
    <source>
        <strain evidence="2 3">2B3F</strain>
    </source>
</reference>
<name>A0A1R4I7U4_9MICC</name>
<organism evidence="2 3">
    <name type="scientific">Micrococcus lylae</name>
    <dbReference type="NCBI Taxonomy" id="1273"/>
    <lineage>
        <taxon>Bacteria</taxon>
        <taxon>Bacillati</taxon>
        <taxon>Actinomycetota</taxon>
        <taxon>Actinomycetes</taxon>
        <taxon>Micrococcales</taxon>
        <taxon>Micrococcaceae</taxon>
        <taxon>Micrococcus</taxon>
    </lineage>
</organism>
<dbReference type="AlphaFoldDB" id="A0A1R4I7U4"/>
<feature type="compositionally biased region" description="Basic residues" evidence="1">
    <location>
        <begin position="1"/>
        <end position="20"/>
    </location>
</feature>
<sequence>MEGRLTVHRGHACQRSRARGRAGADPDTGHVVFVTDALSAAGTARRHGVQAGSREG</sequence>
<evidence type="ECO:0000313" key="3">
    <source>
        <dbReference type="Proteomes" id="UP000196230"/>
    </source>
</evidence>